<comment type="similarity">
    <text evidence="2">Belongs to the FAD-dependent glycerol-3-phosphate dehydrogenase family.</text>
</comment>
<protein>
    <submittedName>
        <fullName evidence="9">Glycerol-3-phosphate dehydrogenase/oxidase</fullName>
    </submittedName>
</protein>
<feature type="domain" description="Alpha-glycerophosphate oxidase C-terminal" evidence="8">
    <location>
        <begin position="416"/>
        <end position="500"/>
    </location>
</feature>
<proteinExistence type="inferred from homology"/>
<dbReference type="InterPro" id="IPR036188">
    <property type="entry name" value="FAD/NAD-bd_sf"/>
</dbReference>
<evidence type="ECO:0000256" key="1">
    <source>
        <dbReference type="ARBA" id="ARBA00001974"/>
    </source>
</evidence>
<dbReference type="Pfam" id="PF16901">
    <property type="entry name" value="DAO_C"/>
    <property type="match status" value="1"/>
</dbReference>
<evidence type="ECO:0000313" key="10">
    <source>
        <dbReference type="Proteomes" id="UP000632774"/>
    </source>
</evidence>
<dbReference type="Pfam" id="PF01266">
    <property type="entry name" value="DAO"/>
    <property type="match status" value="1"/>
</dbReference>
<dbReference type="Gene3D" id="3.50.50.60">
    <property type="entry name" value="FAD/NAD(P)-binding domain"/>
    <property type="match status" value="1"/>
</dbReference>
<keyword evidence="3" id="KW-0285">Flavoprotein</keyword>
<evidence type="ECO:0000256" key="2">
    <source>
        <dbReference type="ARBA" id="ARBA00007330"/>
    </source>
</evidence>
<dbReference type="RefSeq" id="WP_194105533.1">
    <property type="nucleotide sequence ID" value="NZ_JADFFM010000001.1"/>
</dbReference>
<evidence type="ECO:0000256" key="5">
    <source>
        <dbReference type="ARBA" id="ARBA00022827"/>
    </source>
</evidence>
<evidence type="ECO:0000256" key="3">
    <source>
        <dbReference type="ARBA" id="ARBA00022630"/>
    </source>
</evidence>
<evidence type="ECO:0000256" key="4">
    <source>
        <dbReference type="ARBA" id="ARBA00022798"/>
    </source>
</evidence>
<dbReference type="InterPro" id="IPR031656">
    <property type="entry name" value="DAO_C"/>
</dbReference>
<dbReference type="Gene3D" id="1.10.8.870">
    <property type="entry name" value="Alpha-glycerophosphate oxidase, cap domain"/>
    <property type="match status" value="1"/>
</dbReference>
<keyword evidence="10" id="KW-1185">Reference proteome</keyword>
<accession>A0ABR9XFI1</accession>
<comment type="cofactor">
    <cofactor evidence="1">
        <name>FAD</name>
        <dbReference type="ChEBI" id="CHEBI:57692"/>
    </cofactor>
</comment>
<keyword evidence="6" id="KW-0560">Oxidoreductase</keyword>
<sequence length="536" mass="58669">MRFERDSFLQAIKSNTIWDVIVIGGGATGLGTALDAALRGYKTLLVEQADFAKGTSSRSTKLVHGGVRYLAQGDIALVYEALQERGLLFKNAPHLVKEQEFIIPCYGYKAKFMYLIGLKFYDLLAGNRGFNHSAFLSNKKVASAIPRLQMKNLLGGVRYSDGQFDDARLAINLAQTCAENNGVLINYMKVTGLLKTGDKVTGIKALDTESNNEYAINARVVINATGVFVDDILQMDTPLTKPIVRPSQGVHVVLDKSFLDGESALMIPKTDDGRVLFAVPWHGSLLLGTTDTPLNQHSLEPVALEKEIDFILNTASQYLTKKPTRADVLSVFAGLRPLAATGKETGTTKEISRSHKLIVNASGLITITGGKWTTYRKMAEDVIDKAIQVAGLPHVKCASKNVHIHGYVTNIQPGPLASYGADAAGIRKLAAEDAGLAVKLLDGYDIIKAEVLWVVRNEMARTIEDVLARRLRVLFLDAKAAILMAPEVAATIAAELGHDKNWELKQVKEFTELANRYLLQPFYPELMDINSNKMVI</sequence>
<comment type="caution">
    <text evidence="9">The sequence shown here is derived from an EMBL/GenBank/DDBJ whole genome shotgun (WGS) entry which is preliminary data.</text>
</comment>
<gene>
    <name evidence="9" type="ORF">IRJ18_07280</name>
</gene>
<dbReference type="SUPFAM" id="SSF51905">
    <property type="entry name" value="FAD/NAD(P)-binding domain"/>
    <property type="match status" value="1"/>
</dbReference>
<dbReference type="PANTHER" id="PTHR11985:SF35">
    <property type="entry name" value="ANAEROBIC GLYCEROL-3-PHOSPHATE DEHYDROGENASE SUBUNIT A"/>
    <property type="match status" value="1"/>
</dbReference>
<name>A0ABR9XFI1_9SPHI</name>
<dbReference type="EMBL" id="JADFFM010000001">
    <property type="protein sequence ID" value="MBE9666158.1"/>
    <property type="molecule type" value="Genomic_DNA"/>
</dbReference>
<reference evidence="9 10" key="1">
    <citation type="submission" date="2020-10" db="EMBL/GenBank/DDBJ databases">
        <title>Mucilaginibacter mali sp. nov., isolated from rhizosphere soil of apple orchard.</title>
        <authorList>
            <person name="Lee J.-S."/>
            <person name="Kim H.S."/>
            <person name="Kim J.-S."/>
        </authorList>
    </citation>
    <scope>NUCLEOTIDE SEQUENCE [LARGE SCALE GENOMIC DNA]</scope>
    <source>
        <strain evidence="9 10">KCTC 23157</strain>
    </source>
</reference>
<keyword evidence="4" id="KW-0319">Glycerol metabolism</keyword>
<keyword evidence="5" id="KW-0274">FAD</keyword>
<dbReference type="InterPro" id="IPR038299">
    <property type="entry name" value="DAO_C_sf"/>
</dbReference>
<evidence type="ECO:0000313" key="9">
    <source>
        <dbReference type="EMBL" id="MBE9666158.1"/>
    </source>
</evidence>
<feature type="domain" description="FAD dependent oxidoreductase" evidence="7">
    <location>
        <begin position="19"/>
        <end position="376"/>
    </location>
</feature>
<dbReference type="PRINTS" id="PR01001">
    <property type="entry name" value="FADG3PDH"/>
</dbReference>
<dbReference type="Proteomes" id="UP000632774">
    <property type="component" value="Unassembled WGS sequence"/>
</dbReference>
<dbReference type="PANTHER" id="PTHR11985">
    <property type="entry name" value="GLYCEROL-3-PHOSPHATE DEHYDROGENASE"/>
    <property type="match status" value="1"/>
</dbReference>
<dbReference type="Gene3D" id="3.30.9.10">
    <property type="entry name" value="D-Amino Acid Oxidase, subunit A, domain 2"/>
    <property type="match status" value="1"/>
</dbReference>
<organism evidence="9 10">
    <name type="scientific">Mucilaginibacter boryungensis</name>
    <dbReference type="NCBI Taxonomy" id="768480"/>
    <lineage>
        <taxon>Bacteria</taxon>
        <taxon>Pseudomonadati</taxon>
        <taxon>Bacteroidota</taxon>
        <taxon>Sphingobacteriia</taxon>
        <taxon>Sphingobacteriales</taxon>
        <taxon>Sphingobacteriaceae</taxon>
        <taxon>Mucilaginibacter</taxon>
    </lineage>
</organism>
<evidence type="ECO:0000256" key="6">
    <source>
        <dbReference type="ARBA" id="ARBA00023002"/>
    </source>
</evidence>
<dbReference type="InterPro" id="IPR006076">
    <property type="entry name" value="FAD-dep_OxRdtase"/>
</dbReference>
<evidence type="ECO:0000259" key="7">
    <source>
        <dbReference type="Pfam" id="PF01266"/>
    </source>
</evidence>
<evidence type="ECO:0000259" key="8">
    <source>
        <dbReference type="Pfam" id="PF16901"/>
    </source>
</evidence>
<dbReference type="InterPro" id="IPR000447">
    <property type="entry name" value="G3P_DH_FAD-dep"/>
</dbReference>
<dbReference type="PROSITE" id="PS00978">
    <property type="entry name" value="FAD_G3PDH_2"/>
    <property type="match status" value="1"/>
</dbReference>